<evidence type="ECO:0000313" key="3">
    <source>
        <dbReference type="Proteomes" id="UP001153069"/>
    </source>
</evidence>
<reference evidence="2" key="1">
    <citation type="submission" date="2020-06" db="EMBL/GenBank/DDBJ databases">
        <authorList>
            <consortium name="Plant Systems Biology data submission"/>
        </authorList>
    </citation>
    <scope>NUCLEOTIDE SEQUENCE</scope>
    <source>
        <strain evidence="2">D6</strain>
    </source>
</reference>
<dbReference type="AlphaFoldDB" id="A0A9N8HRU0"/>
<keyword evidence="3" id="KW-1185">Reference proteome</keyword>
<feature type="region of interest" description="Disordered" evidence="1">
    <location>
        <begin position="1"/>
        <end position="183"/>
    </location>
</feature>
<feature type="region of interest" description="Disordered" evidence="1">
    <location>
        <begin position="210"/>
        <end position="269"/>
    </location>
</feature>
<dbReference type="Proteomes" id="UP001153069">
    <property type="component" value="Unassembled WGS sequence"/>
</dbReference>
<feature type="compositionally biased region" description="Polar residues" evidence="1">
    <location>
        <begin position="117"/>
        <end position="138"/>
    </location>
</feature>
<evidence type="ECO:0000313" key="2">
    <source>
        <dbReference type="EMBL" id="CAB9525038.1"/>
    </source>
</evidence>
<accession>A0A9N8HRU0</accession>
<name>A0A9N8HRU0_9STRA</name>
<sequence>MPITQFTKFKEAMDRKVEKGLQEKMAPTGRRDSKTTSSPPKEVARQEQEVARQDQEVEEEVSSSHAEEATAREEEVKHSLPSLSLSCLRKKQKRGGNKMRQTKLHETLPFHGRPDSDLQTAKQLRTAKQLQMQLQMNTKAAADNPSADNPSADTADKDTADKDTANKDTADNKAAYPSCNPTLVPTFVPRLNQEESEAASDLLSLAQVETAKSDKKTPALQSTPQSTPVDNATPDKKAQAAPYKRAARKEETAAKGNQEETAVQEAATTLTSYPKPSKVDNLLLPRILQEHLDGTEVEIKKEFCEQSPEHFEALIDNADPGLSPILLEAFKRACLQAGNNNQILYLSALRGATRDSAAEIWEHHTGKAELISILPRGRTKIVLGHTHTCSPAFTSCPWLGTSST</sequence>
<feature type="compositionally biased region" description="Basic and acidic residues" evidence="1">
    <location>
        <begin position="103"/>
        <end position="116"/>
    </location>
</feature>
<feature type="compositionally biased region" description="Basic and acidic residues" evidence="1">
    <location>
        <begin position="65"/>
        <end position="78"/>
    </location>
</feature>
<feature type="compositionally biased region" description="Basic residues" evidence="1">
    <location>
        <begin position="88"/>
        <end position="102"/>
    </location>
</feature>
<organism evidence="2 3">
    <name type="scientific">Seminavis robusta</name>
    <dbReference type="NCBI Taxonomy" id="568900"/>
    <lineage>
        <taxon>Eukaryota</taxon>
        <taxon>Sar</taxon>
        <taxon>Stramenopiles</taxon>
        <taxon>Ochrophyta</taxon>
        <taxon>Bacillariophyta</taxon>
        <taxon>Bacillariophyceae</taxon>
        <taxon>Bacillariophycidae</taxon>
        <taxon>Naviculales</taxon>
        <taxon>Naviculaceae</taxon>
        <taxon>Seminavis</taxon>
    </lineage>
</organism>
<comment type="caution">
    <text evidence="2">The sequence shown here is derived from an EMBL/GenBank/DDBJ whole genome shotgun (WGS) entry which is preliminary data.</text>
</comment>
<protein>
    <submittedName>
        <fullName evidence="2">Uncharacterized protein</fullName>
    </submittedName>
</protein>
<feature type="compositionally biased region" description="Basic and acidic residues" evidence="1">
    <location>
        <begin position="8"/>
        <end position="22"/>
    </location>
</feature>
<feature type="compositionally biased region" description="Basic and acidic residues" evidence="1">
    <location>
        <begin position="154"/>
        <end position="171"/>
    </location>
</feature>
<evidence type="ECO:0000256" key="1">
    <source>
        <dbReference type="SAM" id="MobiDB-lite"/>
    </source>
</evidence>
<dbReference type="EMBL" id="CAICTM010001619">
    <property type="protein sequence ID" value="CAB9525038.1"/>
    <property type="molecule type" value="Genomic_DNA"/>
</dbReference>
<gene>
    <name evidence="2" type="ORF">SEMRO_1621_G286560.1</name>
</gene>
<feature type="compositionally biased region" description="Polar residues" evidence="1">
    <location>
        <begin position="219"/>
        <end position="230"/>
    </location>
</feature>
<proteinExistence type="predicted"/>
<feature type="compositionally biased region" description="Basic and acidic residues" evidence="1">
    <location>
        <begin position="42"/>
        <end position="55"/>
    </location>
</feature>